<organism evidence="1 2">
    <name type="scientific">Panicum hallii var. hallii</name>
    <dbReference type="NCBI Taxonomy" id="1504633"/>
    <lineage>
        <taxon>Eukaryota</taxon>
        <taxon>Viridiplantae</taxon>
        <taxon>Streptophyta</taxon>
        <taxon>Embryophyta</taxon>
        <taxon>Tracheophyta</taxon>
        <taxon>Spermatophyta</taxon>
        <taxon>Magnoliopsida</taxon>
        <taxon>Liliopsida</taxon>
        <taxon>Poales</taxon>
        <taxon>Poaceae</taxon>
        <taxon>PACMAD clade</taxon>
        <taxon>Panicoideae</taxon>
        <taxon>Panicodae</taxon>
        <taxon>Paniceae</taxon>
        <taxon>Panicinae</taxon>
        <taxon>Panicum</taxon>
        <taxon>Panicum sect. Panicum</taxon>
    </lineage>
</organism>
<dbReference type="OrthoDB" id="10600746at2759"/>
<keyword evidence="2" id="KW-1185">Reference proteome</keyword>
<dbReference type="EMBL" id="CM009753">
    <property type="protein sequence ID" value="PUZ57295.1"/>
    <property type="molecule type" value="Genomic_DNA"/>
</dbReference>
<name>A0A2T7DNY9_9POAL</name>
<reference evidence="1 2" key="1">
    <citation type="submission" date="2018-04" db="EMBL/GenBank/DDBJ databases">
        <title>WGS assembly of Panicum hallii var. hallii HAL2.</title>
        <authorList>
            <person name="Lovell J."/>
            <person name="Jenkins J."/>
            <person name="Lowry D."/>
            <person name="Mamidi S."/>
            <person name="Sreedasyam A."/>
            <person name="Weng X."/>
            <person name="Barry K."/>
            <person name="Bonette J."/>
            <person name="Campitelli B."/>
            <person name="Daum C."/>
            <person name="Gordon S."/>
            <person name="Gould B."/>
            <person name="Lipzen A."/>
            <person name="MacQueen A."/>
            <person name="Palacio-Mejia J."/>
            <person name="Plott C."/>
            <person name="Shakirov E."/>
            <person name="Shu S."/>
            <person name="Yoshinaga Y."/>
            <person name="Zane M."/>
            <person name="Rokhsar D."/>
            <person name="Grimwood J."/>
            <person name="Schmutz J."/>
            <person name="Juenger T."/>
        </authorList>
    </citation>
    <scope>NUCLEOTIDE SEQUENCE [LARGE SCALE GENOMIC DNA]</scope>
    <source>
        <strain evidence="2">cv. HAL2</strain>
    </source>
</reference>
<proteinExistence type="predicted"/>
<protein>
    <submittedName>
        <fullName evidence="1">Uncharacterized protein</fullName>
    </submittedName>
</protein>
<dbReference type="AlphaFoldDB" id="A0A2T7DNY9"/>
<evidence type="ECO:0000313" key="1">
    <source>
        <dbReference type="EMBL" id="PUZ57295.1"/>
    </source>
</evidence>
<dbReference type="Gramene" id="PUZ57295">
    <property type="protein sequence ID" value="PUZ57295"/>
    <property type="gene ID" value="GQ55_5G418800"/>
</dbReference>
<dbReference type="Proteomes" id="UP000244336">
    <property type="component" value="Chromosome 5"/>
</dbReference>
<sequence length="66" mass="7095">MAEQATQLLMKKCGVLEAGKVAAEEDHGRFRTQFVEPTKTDTVGDLRETFGISNIGEASPLGAMVL</sequence>
<gene>
    <name evidence="1" type="ORF">GQ55_5G418800</name>
</gene>
<accession>A0A2T7DNY9</accession>
<evidence type="ECO:0000313" key="2">
    <source>
        <dbReference type="Proteomes" id="UP000244336"/>
    </source>
</evidence>